<protein>
    <submittedName>
        <fullName evidence="1">Uncharacterized protein</fullName>
    </submittedName>
</protein>
<accession>A0A2M7BSR5</accession>
<dbReference type="EMBL" id="PEVA01000096">
    <property type="protein sequence ID" value="PIV08525.1"/>
    <property type="molecule type" value="Genomic_DNA"/>
</dbReference>
<gene>
    <name evidence="1" type="ORF">COS52_02225</name>
</gene>
<proteinExistence type="predicted"/>
<reference evidence="2" key="1">
    <citation type="submission" date="2017-09" db="EMBL/GenBank/DDBJ databases">
        <title>Depth-based differentiation of microbial function through sediment-hosted aquifers and enrichment of novel symbionts in the deep terrestrial subsurface.</title>
        <authorList>
            <person name="Probst A.J."/>
            <person name="Ladd B."/>
            <person name="Jarett J.K."/>
            <person name="Geller-Mcgrath D.E."/>
            <person name="Sieber C.M.K."/>
            <person name="Emerson J.B."/>
            <person name="Anantharaman K."/>
            <person name="Thomas B.C."/>
            <person name="Malmstrom R."/>
            <person name="Stieglmeier M."/>
            <person name="Klingl A."/>
            <person name="Woyke T."/>
            <person name="Ryan C.M."/>
            <person name="Banfield J.F."/>
        </authorList>
    </citation>
    <scope>NUCLEOTIDE SEQUENCE [LARGE SCALE GENOMIC DNA]</scope>
</reference>
<sequence length="272" mass="32194">HEEWHAIEMMRQVIYNTEMQQDPSLRIDSLQSTNKQKFEKRLHSFFLNPQDMARFFESDKGRIPELYDFFVGQTPNKEKLSDSINTASDEIPALIAGYIDKKSPNQGIGKLHEHRIINLIENAYLPFSMNRENILLNLCEKDEGQRFVIQPSRLQRLFNHTIDSPLFSTESWINLERKYTKNENEKTLFEHQLIDQTMCASDFQSIIDTYFNEGGRIYDQKNHITQNIKKSLEAFNQLVQLRGDSYWALFELSLLPPGQWETYVHYRTHKKL</sequence>
<dbReference type="AlphaFoldDB" id="A0A2M7BSR5"/>
<dbReference type="Proteomes" id="UP000230119">
    <property type="component" value="Unassembled WGS sequence"/>
</dbReference>
<feature type="non-terminal residue" evidence="1">
    <location>
        <position position="1"/>
    </location>
</feature>
<name>A0A2M7BSR5_9BACT</name>
<organism evidence="1 2">
    <name type="scientific">Candidatus Roizmanbacteria bacterium CG03_land_8_20_14_0_80_39_12</name>
    <dbReference type="NCBI Taxonomy" id="1974847"/>
    <lineage>
        <taxon>Bacteria</taxon>
        <taxon>Candidatus Roizmaniibacteriota</taxon>
    </lineage>
</organism>
<comment type="caution">
    <text evidence="1">The sequence shown here is derived from an EMBL/GenBank/DDBJ whole genome shotgun (WGS) entry which is preliminary data.</text>
</comment>
<evidence type="ECO:0000313" key="1">
    <source>
        <dbReference type="EMBL" id="PIV08525.1"/>
    </source>
</evidence>
<evidence type="ECO:0000313" key="2">
    <source>
        <dbReference type="Proteomes" id="UP000230119"/>
    </source>
</evidence>